<reference evidence="3 4" key="1">
    <citation type="journal article" date="2024" name="BMC Genomics">
        <title>De novo assembly and annotation of Popillia japonica's genome with initial clues to its potential as an invasive pest.</title>
        <authorList>
            <person name="Cucini C."/>
            <person name="Boschi S."/>
            <person name="Funari R."/>
            <person name="Cardaioli E."/>
            <person name="Iannotti N."/>
            <person name="Marturano G."/>
            <person name="Paoli F."/>
            <person name="Bruttini M."/>
            <person name="Carapelli A."/>
            <person name="Frati F."/>
            <person name="Nardi F."/>
        </authorList>
    </citation>
    <scope>NUCLEOTIDE SEQUENCE [LARGE SCALE GENOMIC DNA]</scope>
    <source>
        <strain evidence="3">DMR45628</strain>
    </source>
</reference>
<proteinExistence type="predicted"/>
<dbReference type="PANTHER" id="PTHR21879:SF6">
    <property type="entry name" value="OSIRIS 19, ISOFORM A"/>
    <property type="match status" value="1"/>
</dbReference>
<evidence type="ECO:0000256" key="1">
    <source>
        <dbReference type="SAM" id="Phobius"/>
    </source>
</evidence>
<dbReference type="Proteomes" id="UP001458880">
    <property type="component" value="Unassembled WGS sequence"/>
</dbReference>
<protein>
    <recommendedName>
        <fullName evidence="5">Osiris 19</fullName>
    </recommendedName>
</protein>
<keyword evidence="4" id="KW-1185">Reference proteome</keyword>
<gene>
    <name evidence="3" type="ORF">QE152_g35057</name>
</gene>
<keyword evidence="1" id="KW-0472">Membrane</keyword>
<dbReference type="Pfam" id="PF07898">
    <property type="entry name" value="DUF1676"/>
    <property type="match status" value="1"/>
</dbReference>
<name>A0AAW1ISR6_POPJA</name>
<dbReference type="EMBL" id="JASPKY010000576">
    <property type="protein sequence ID" value="KAK9692579.1"/>
    <property type="molecule type" value="Genomic_DNA"/>
</dbReference>
<comment type="caution">
    <text evidence="3">The sequence shown here is derived from an EMBL/GenBank/DDBJ whole genome shotgun (WGS) entry which is preliminary data.</text>
</comment>
<dbReference type="GO" id="GO:0016020">
    <property type="term" value="C:membrane"/>
    <property type="evidence" value="ECO:0007669"/>
    <property type="project" value="TreeGrafter"/>
</dbReference>
<dbReference type="InterPro" id="IPR012464">
    <property type="entry name" value="DUF1676"/>
</dbReference>
<dbReference type="PANTHER" id="PTHR21879">
    <property type="entry name" value="FI03362P-RELATED-RELATED"/>
    <property type="match status" value="1"/>
</dbReference>
<feature type="signal peptide" evidence="2">
    <location>
        <begin position="1"/>
        <end position="19"/>
    </location>
</feature>
<keyword evidence="1" id="KW-1133">Transmembrane helix</keyword>
<evidence type="ECO:0000313" key="4">
    <source>
        <dbReference type="Proteomes" id="UP001458880"/>
    </source>
</evidence>
<sequence length="207" mass="23049">MAFFKICLTLLAFATVVSCTPVSKGNQLDSTFHVLDFIEVKRNDYEPNTVTGRSDNSFDNIVTEYLATLHLPIIGPVTVDGRSLSDEESDLDVILSEEEFEGRGKKIRIKKHKLKKIFVPIFIILLLKVITLIPLALGILGLKTWNALQLSFVTFVISISMAVYQLCKKIAADSHPPIATHGPWDVHHARSFNDYEAQGVAYSAYAP</sequence>
<accession>A0AAW1ISR6</accession>
<evidence type="ECO:0000256" key="2">
    <source>
        <dbReference type="SAM" id="SignalP"/>
    </source>
</evidence>
<keyword evidence="1" id="KW-0812">Transmembrane</keyword>
<dbReference type="AlphaFoldDB" id="A0AAW1ISR6"/>
<evidence type="ECO:0008006" key="5">
    <source>
        <dbReference type="Google" id="ProtNLM"/>
    </source>
</evidence>
<feature type="transmembrane region" description="Helical" evidence="1">
    <location>
        <begin position="147"/>
        <end position="166"/>
    </location>
</feature>
<organism evidence="3 4">
    <name type="scientific">Popillia japonica</name>
    <name type="common">Japanese beetle</name>
    <dbReference type="NCBI Taxonomy" id="7064"/>
    <lineage>
        <taxon>Eukaryota</taxon>
        <taxon>Metazoa</taxon>
        <taxon>Ecdysozoa</taxon>
        <taxon>Arthropoda</taxon>
        <taxon>Hexapoda</taxon>
        <taxon>Insecta</taxon>
        <taxon>Pterygota</taxon>
        <taxon>Neoptera</taxon>
        <taxon>Endopterygota</taxon>
        <taxon>Coleoptera</taxon>
        <taxon>Polyphaga</taxon>
        <taxon>Scarabaeiformia</taxon>
        <taxon>Scarabaeidae</taxon>
        <taxon>Rutelinae</taxon>
        <taxon>Popillia</taxon>
    </lineage>
</organism>
<keyword evidence="2" id="KW-0732">Signal</keyword>
<feature type="chain" id="PRO_5043945941" description="Osiris 19" evidence="2">
    <location>
        <begin position="20"/>
        <end position="207"/>
    </location>
</feature>
<evidence type="ECO:0000313" key="3">
    <source>
        <dbReference type="EMBL" id="KAK9692579.1"/>
    </source>
</evidence>
<dbReference type="PROSITE" id="PS51257">
    <property type="entry name" value="PROKAR_LIPOPROTEIN"/>
    <property type="match status" value="1"/>
</dbReference>
<feature type="transmembrane region" description="Helical" evidence="1">
    <location>
        <begin position="117"/>
        <end position="140"/>
    </location>
</feature>